<dbReference type="SUPFAM" id="SSF55174">
    <property type="entry name" value="Alpha-L RNA-binding motif"/>
    <property type="match status" value="1"/>
</dbReference>
<evidence type="ECO:0000313" key="3">
    <source>
        <dbReference type="EMBL" id="ASA23543.1"/>
    </source>
</evidence>
<dbReference type="CDD" id="cd00165">
    <property type="entry name" value="S4"/>
    <property type="match status" value="1"/>
</dbReference>
<dbReference type="Gene3D" id="3.30.70.330">
    <property type="match status" value="1"/>
</dbReference>
<keyword evidence="4" id="KW-1185">Reference proteome</keyword>
<evidence type="ECO:0000313" key="4">
    <source>
        <dbReference type="Proteomes" id="UP000249890"/>
    </source>
</evidence>
<dbReference type="Gene3D" id="3.30.1370.160">
    <property type="match status" value="1"/>
</dbReference>
<evidence type="ECO:0000256" key="1">
    <source>
        <dbReference type="PROSITE-ProRule" id="PRU00182"/>
    </source>
</evidence>
<dbReference type="PROSITE" id="PS50889">
    <property type="entry name" value="S4"/>
    <property type="match status" value="1"/>
</dbReference>
<feature type="domain" description="RNA-binding S4" evidence="2">
    <location>
        <begin position="185"/>
        <end position="242"/>
    </location>
</feature>
<evidence type="ECO:0000259" key="2">
    <source>
        <dbReference type="SMART" id="SM00363"/>
    </source>
</evidence>
<gene>
    <name evidence="3" type="ORF">B9T62_23745</name>
</gene>
<protein>
    <submittedName>
        <fullName evidence="3">RNA-binding protein</fullName>
    </submittedName>
</protein>
<dbReference type="AlphaFoldDB" id="A0A2Z2KJT9"/>
<dbReference type="Proteomes" id="UP000249890">
    <property type="component" value="Chromosome"/>
</dbReference>
<dbReference type="PANTHER" id="PTHR13633">
    <property type="entry name" value="MITOCHONDRIAL TRANSCRIPTION RESCUE FACTOR 1"/>
    <property type="match status" value="1"/>
</dbReference>
<dbReference type="EMBL" id="CP021780">
    <property type="protein sequence ID" value="ASA23543.1"/>
    <property type="molecule type" value="Genomic_DNA"/>
</dbReference>
<accession>A0A2Z2KJT9</accession>
<organism evidence="3 4">
    <name type="scientific">Paenibacillus donghaensis</name>
    <dbReference type="NCBI Taxonomy" id="414771"/>
    <lineage>
        <taxon>Bacteria</taxon>
        <taxon>Bacillati</taxon>
        <taxon>Bacillota</taxon>
        <taxon>Bacilli</taxon>
        <taxon>Bacillales</taxon>
        <taxon>Paenibacillaceae</taxon>
        <taxon>Paenibacillus</taxon>
    </lineage>
</organism>
<dbReference type="GO" id="GO:0003723">
    <property type="term" value="F:RNA binding"/>
    <property type="evidence" value="ECO:0007669"/>
    <property type="project" value="UniProtKB-KW"/>
</dbReference>
<keyword evidence="1" id="KW-0694">RNA-binding</keyword>
<dbReference type="Pfam" id="PF17774">
    <property type="entry name" value="YlmH_RBD"/>
    <property type="match status" value="1"/>
</dbReference>
<dbReference type="Gene3D" id="3.10.290.10">
    <property type="entry name" value="RNA-binding S4 domain"/>
    <property type="match status" value="1"/>
</dbReference>
<dbReference type="SMART" id="SM00363">
    <property type="entry name" value="S4"/>
    <property type="match status" value="1"/>
</dbReference>
<dbReference type="InterPro" id="IPR040591">
    <property type="entry name" value="RqcP2_RBD"/>
</dbReference>
<dbReference type="InterPro" id="IPR002942">
    <property type="entry name" value="S4_RNA-bd"/>
</dbReference>
<name>A0A2Z2KJT9_9BACL</name>
<reference evidence="3 4" key="1">
    <citation type="submission" date="2017-06" db="EMBL/GenBank/DDBJ databases">
        <title>Complete genome sequence of Paenibacillus donghaensis KCTC 13049T isolated from East Sea sediment, South Korea.</title>
        <authorList>
            <person name="Jung B.K."/>
            <person name="Hong S.-J."/>
            <person name="Shin J.-H."/>
        </authorList>
    </citation>
    <scope>NUCLEOTIDE SEQUENCE [LARGE SCALE GENOMIC DNA]</scope>
    <source>
        <strain evidence="3 4">KCTC 13049</strain>
    </source>
</reference>
<proteinExistence type="predicted"/>
<dbReference type="InterPro" id="IPR048443">
    <property type="entry name" value="RqcP2_N"/>
</dbReference>
<dbReference type="InterPro" id="IPR036986">
    <property type="entry name" value="S4_RNA-bd_sf"/>
</dbReference>
<dbReference type="Pfam" id="PF21278">
    <property type="entry name" value="YlmH_1st"/>
    <property type="match status" value="1"/>
</dbReference>
<dbReference type="InterPro" id="IPR012677">
    <property type="entry name" value="Nucleotide-bd_a/b_plait_sf"/>
</dbReference>
<dbReference type="OrthoDB" id="9812787at2"/>
<dbReference type="KEGG" id="pdh:B9T62_23745"/>
<dbReference type="PANTHER" id="PTHR13633:SF3">
    <property type="entry name" value="MITOCHONDRIAL TRANSCRIPTION RESCUE FACTOR 1"/>
    <property type="match status" value="1"/>
</dbReference>
<sequence length="261" mass="29447">MMKQELYGHFHPDERQFVDKAWEWVSHAGDYHESKLTEFLDPRQGYIVQSLVNRHPDVQVRWEGGSPDAERKRALIAPDYRELDDEDMEMKVLAITSGESKFLSLEHGDYMGSILGLGIKRSKVGDIHVLEDGCHVIIAADIANYMNMNLTGVHRIQVSTELLPLSELRSSPVKLETMELTVASLRLDGIAADVTRLSRSKIMVPIKAGRVRVNWKVEEDPSCALKDGDVVSIQGFGRFKVLEIGSLTKKGRYRVQVGKFV</sequence>